<evidence type="ECO:0000256" key="2">
    <source>
        <dbReference type="ARBA" id="ARBA00022630"/>
    </source>
</evidence>
<dbReference type="InterPro" id="IPR009051">
    <property type="entry name" value="Helical_ferredxn"/>
</dbReference>
<comment type="caution">
    <text evidence="11">The sequence shown here is derived from an EMBL/GenBank/DDBJ whole genome shotgun (WGS) entry which is preliminary data.</text>
</comment>
<keyword evidence="4" id="KW-0274">FAD</keyword>
<dbReference type="Pfam" id="PF13534">
    <property type="entry name" value="Fer4_17"/>
    <property type="match status" value="1"/>
</dbReference>
<dbReference type="PROSITE" id="PS00198">
    <property type="entry name" value="4FE4S_FER_1"/>
    <property type="match status" value="1"/>
</dbReference>
<dbReference type="InterPro" id="IPR016171">
    <property type="entry name" value="Vanillyl_alc_oxidase_C-sub2"/>
</dbReference>
<dbReference type="PANTHER" id="PTHR11748">
    <property type="entry name" value="D-LACTATE DEHYDROGENASE"/>
    <property type="match status" value="1"/>
</dbReference>
<evidence type="ECO:0000256" key="1">
    <source>
        <dbReference type="ARBA" id="ARBA00001974"/>
    </source>
</evidence>
<keyword evidence="3" id="KW-0479">Metal-binding</keyword>
<dbReference type="InterPro" id="IPR017896">
    <property type="entry name" value="4Fe4S_Fe-S-bd"/>
</dbReference>
<evidence type="ECO:0000256" key="5">
    <source>
        <dbReference type="ARBA" id="ARBA00023002"/>
    </source>
</evidence>
<dbReference type="SUPFAM" id="SSF56176">
    <property type="entry name" value="FAD-binding/transporter-associated domain-like"/>
    <property type="match status" value="1"/>
</dbReference>
<keyword evidence="7" id="KW-0411">Iron-sulfur</keyword>
<evidence type="ECO:0000256" key="3">
    <source>
        <dbReference type="ARBA" id="ARBA00022723"/>
    </source>
</evidence>
<name>A0ABV8HFU0_9FLAO</name>
<keyword evidence="12" id="KW-1185">Reference proteome</keyword>
<dbReference type="SUPFAM" id="SSF46548">
    <property type="entry name" value="alpha-helical ferredoxin"/>
    <property type="match status" value="1"/>
</dbReference>
<protein>
    <submittedName>
        <fullName evidence="11">FAD-binding and (Fe-S)-binding domain-containing protein</fullName>
    </submittedName>
</protein>
<dbReference type="Proteomes" id="UP001595793">
    <property type="component" value="Unassembled WGS sequence"/>
</dbReference>
<dbReference type="Gene3D" id="1.10.1060.10">
    <property type="entry name" value="Alpha-helical ferredoxin"/>
    <property type="match status" value="1"/>
</dbReference>
<dbReference type="InterPro" id="IPR016169">
    <property type="entry name" value="FAD-bd_PCMH_sub2"/>
</dbReference>
<evidence type="ECO:0000256" key="6">
    <source>
        <dbReference type="ARBA" id="ARBA00023004"/>
    </source>
</evidence>
<organism evidence="11 12">
    <name type="scientific">Zunongwangia endophytica</name>
    <dbReference type="NCBI Taxonomy" id="1808945"/>
    <lineage>
        <taxon>Bacteria</taxon>
        <taxon>Pseudomonadati</taxon>
        <taxon>Bacteroidota</taxon>
        <taxon>Flavobacteriia</taxon>
        <taxon>Flavobacteriales</taxon>
        <taxon>Flavobacteriaceae</taxon>
        <taxon>Zunongwangia</taxon>
    </lineage>
</organism>
<dbReference type="SUPFAM" id="SSF55103">
    <property type="entry name" value="FAD-linked oxidases, C-terminal domain"/>
    <property type="match status" value="1"/>
</dbReference>
<evidence type="ECO:0000256" key="8">
    <source>
        <dbReference type="SAM" id="MobiDB-lite"/>
    </source>
</evidence>
<sequence>MEKKLQQLATRLDGQLFFDKLWRSIYATDASVYRELPLAVCYPKNEKDIKELILFAKENKTSLIPRTAGTSLAGQCVGTGIVVDVSKNFTKILSLDTENKTVTLQPGVIRDDLNRMLKEYGLFFGPNTSTSNRCMVGGMVGNNSSGTTSIKYGTTREKTVALKTILSDGSEAEFKAIPKEEFQEKLKFDNLEGDIYRNISEILSSEENKAEIIKEFPPKELHRRNTGYAIDELIYSDAFSEDSNEPLNICHLLAGSEGTLAFTTELTLQLDDLQPPEAAMIASHYRSIEGCLQDVASTMEHSLFTCEMMDKTILDCTKQNIKYRENRFFIQDDPEAILMLEVRANTADELQEKTKALLNTLEENGISYANPILYGEQINMASELRKAGLGLLANIVGDKKAVACIEDTAVALPVLADYIKEFSQIMKSYEQNAVYYAHAGAGELHLRPILDLKKTEDVKLFRKITTDVAKLVKKYNGSMSGEHGDGRVRAEFVEMMVGSKNYALLKQVKAAFDPENIFNPGKIIDAPAMDTSLRYQPDRKEPQIKTLMNFDESKGILRLAEQCNGSGDCRKSAESGGTMCPSYRATKDEKDTTRARANTLREFLTNSDKENKFSHKEIKEAFDLCISCKGCKSECPSSVDVAALKAEFQYQYQKENGFSNRSKAFANNGKMNKMASKVSGVANFMFSNSVTSGIAKKVMGVAPQRTLPKLAKMTLKSYFEKNKDRLKPQNPIKSVYFFNDEFTNFLDAEIGFDALELLSKLNYKVIFTDHEESGRAHISKGFLEEAKEMANKNVSIFSNLVSEDQPLLGLEPSAILTFRDEYLRLADDQEKATALSKNCFIIEEFLKKEIALGNIKKEHFTSEEKNIKVHGHCHQKALSNTAVTFDVLNFPENYKVTIIPSGCCGMAGSFGYEKEHYEVSMAVGEQTLFPAVRKASEETIISANGTSCRHQIYDGTKRNAQHPVSILLNALKA</sequence>
<dbReference type="PROSITE" id="PS51387">
    <property type="entry name" value="FAD_PCMH"/>
    <property type="match status" value="1"/>
</dbReference>
<proteinExistence type="predicted"/>
<keyword evidence="2" id="KW-0285">Flavoprotein</keyword>
<evidence type="ECO:0000259" key="9">
    <source>
        <dbReference type="PROSITE" id="PS51379"/>
    </source>
</evidence>
<evidence type="ECO:0000313" key="11">
    <source>
        <dbReference type="EMBL" id="MFC4029792.1"/>
    </source>
</evidence>
<dbReference type="Pfam" id="PF01565">
    <property type="entry name" value="FAD_binding_4"/>
    <property type="match status" value="1"/>
</dbReference>
<dbReference type="EMBL" id="JBHSAS010000034">
    <property type="protein sequence ID" value="MFC4029792.1"/>
    <property type="molecule type" value="Genomic_DNA"/>
</dbReference>
<keyword evidence="6" id="KW-0408">Iron</keyword>
<dbReference type="Pfam" id="PF02913">
    <property type="entry name" value="FAD-oxidase_C"/>
    <property type="match status" value="1"/>
</dbReference>
<keyword evidence="5" id="KW-0560">Oxidoreductase</keyword>
<feature type="domain" description="FAD-binding PCMH-type" evidence="10">
    <location>
        <begin position="33"/>
        <end position="273"/>
    </location>
</feature>
<dbReference type="InterPro" id="IPR017900">
    <property type="entry name" value="4Fe4S_Fe_S_CS"/>
</dbReference>
<feature type="region of interest" description="Disordered" evidence="8">
    <location>
        <begin position="570"/>
        <end position="592"/>
    </location>
</feature>
<dbReference type="Gene3D" id="1.10.45.10">
    <property type="entry name" value="Vanillyl-alcohol Oxidase, Chain A, domain 4"/>
    <property type="match status" value="1"/>
</dbReference>
<dbReference type="PANTHER" id="PTHR11748:SF119">
    <property type="entry name" value="D-2-HYDROXYGLUTARATE DEHYDROGENASE"/>
    <property type="match status" value="1"/>
</dbReference>
<dbReference type="InterPro" id="IPR016166">
    <property type="entry name" value="FAD-bd_PCMH"/>
</dbReference>
<dbReference type="Gene3D" id="3.30.70.2740">
    <property type="match status" value="1"/>
</dbReference>
<dbReference type="InterPro" id="IPR036318">
    <property type="entry name" value="FAD-bd_PCMH-like_sf"/>
</dbReference>
<evidence type="ECO:0000259" key="10">
    <source>
        <dbReference type="PROSITE" id="PS51387"/>
    </source>
</evidence>
<evidence type="ECO:0000256" key="4">
    <source>
        <dbReference type="ARBA" id="ARBA00022827"/>
    </source>
</evidence>
<dbReference type="RefSeq" id="WP_290231857.1">
    <property type="nucleotide sequence ID" value="NZ_JAUFPZ010000002.1"/>
</dbReference>
<accession>A0ABV8HFU0</accession>
<feature type="domain" description="4Fe-4S ferredoxin-type" evidence="9">
    <location>
        <begin position="616"/>
        <end position="647"/>
    </location>
</feature>
<reference evidence="12" key="1">
    <citation type="journal article" date="2019" name="Int. J. Syst. Evol. Microbiol.">
        <title>The Global Catalogue of Microorganisms (GCM) 10K type strain sequencing project: providing services to taxonomists for standard genome sequencing and annotation.</title>
        <authorList>
            <consortium name="The Broad Institute Genomics Platform"/>
            <consortium name="The Broad Institute Genome Sequencing Center for Infectious Disease"/>
            <person name="Wu L."/>
            <person name="Ma J."/>
        </authorList>
    </citation>
    <scope>NUCLEOTIDE SEQUENCE [LARGE SCALE GENOMIC DNA]</scope>
    <source>
        <strain evidence="12">CECT 9128</strain>
    </source>
</reference>
<dbReference type="PROSITE" id="PS51379">
    <property type="entry name" value="4FE4S_FER_2"/>
    <property type="match status" value="1"/>
</dbReference>
<gene>
    <name evidence="11" type="ORF">ACFOS1_20410</name>
</gene>
<dbReference type="InterPro" id="IPR016164">
    <property type="entry name" value="FAD-linked_Oxase-like_C"/>
</dbReference>
<comment type="cofactor">
    <cofactor evidence="1">
        <name>FAD</name>
        <dbReference type="ChEBI" id="CHEBI:57692"/>
    </cofactor>
</comment>
<dbReference type="InterPro" id="IPR004113">
    <property type="entry name" value="FAD-bd_oxidored_4_C"/>
</dbReference>
<dbReference type="Gene3D" id="3.30.465.10">
    <property type="match status" value="1"/>
</dbReference>
<evidence type="ECO:0000256" key="7">
    <source>
        <dbReference type="ARBA" id="ARBA00023014"/>
    </source>
</evidence>
<dbReference type="InterPro" id="IPR006094">
    <property type="entry name" value="Oxid_FAD_bind_N"/>
</dbReference>
<evidence type="ECO:0000313" key="12">
    <source>
        <dbReference type="Proteomes" id="UP001595793"/>
    </source>
</evidence>